<keyword evidence="5" id="KW-1185">Reference proteome</keyword>
<protein>
    <submittedName>
        <fullName evidence="4">SDR family oxidoreductase</fullName>
    </submittedName>
</protein>
<dbReference type="InterPro" id="IPR036291">
    <property type="entry name" value="NAD(P)-bd_dom_sf"/>
</dbReference>
<name>A0A3N4H0E9_9ACTN</name>
<dbReference type="SMART" id="SM00822">
    <property type="entry name" value="PKS_KR"/>
    <property type="match status" value="1"/>
</dbReference>
<gene>
    <name evidence="4" type="ORF">EF294_06940</name>
</gene>
<dbReference type="Pfam" id="PF13561">
    <property type="entry name" value="adh_short_C2"/>
    <property type="match status" value="1"/>
</dbReference>
<evidence type="ECO:0000313" key="5">
    <source>
        <dbReference type="Proteomes" id="UP000267536"/>
    </source>
</evidence>
<feature type="domain" description="Ketoreductase" evidence="3">
    <location>
        <begin position="7"/>
        <end position="182"/>
    </location>
</feature>
<dbReference type="Proteomes" id="UP000267536">
    <property type="component" value="Unassembled WGS sequence"/>
</dbReference>
<organism evidence="4 5">
    <name type="scientific">Gordonia oryzae</name>
    <dbReference type="NCBI Taxonomy" id="2487349"/>
    <lineage>
        <taxon>Bacteria</taxon>
        <taxon>Bacillati</taxon>
        <taxon>Actinomycetota</taxon>
        <taxon>Actinomycetes</taxon>
        <taxon>Mycobacteriales</taxon>
        <taxon>Gordoniaceae</taxon>
        <taxon>Gordonia</taxon>
    </lineage>
</organism>
<evidence type="ECO:0000256" key="2">
    <source>
        <dbReference type="ARBA" id="ARBA00023002"/>
    </source>
</evidence>
<dbReference type="RefSeq" id="WP_123927228.1">
    <property type="nucleotide sequence ID" value="NZ_JBPSDP010000004.1"/>
</dbReference>
<dbReference type="PRINTS" id="PR00081">
    <property type="entry name" value="GDHRDH"/>
</dbReference>
<comment type="similarity">
    <text evidence="1">Belongs to the short-chain dehydrogenases/reductases (SDR) family.</text>
</comment>
<evidence type="ECO:0000259" key="3">
    <source>
        <dbReference type="SMART" id="SM00822"/>
    </source>
</evidence>
<dbReference type="GO" id="GO:0016491">
    <property type="term" value="F:oxidoreductase activity"/>
    <property type="evidence" value="ECO:0007669"/>
    <property type="project" value="UniProtKB-KW"/>
</dbReference>
<dbReference type="InterPro" id="IPR057326">
    <property type="entry name" value="KR_dom"/>
</dbReference>
<reference evidence="4 5" key="1">
    <citation type="submission" date="2018-11" db="EMBL/GenBank/DDBJ databases">
        <title>Draft genome sequence of Gordonia sp. RS15-1S isolated from rice stems.</title>
        <authorList>
            <person name="Muangham S."/>
        </authorList>
    </citation>
    <scope>NUCLEOTIDE SEQUENCE [LARGE SCALE GENOMIC DNA]</scope>
    <source>
        <strain evidence="4 5">RS15-1S</strain>
    </source>
</reference>
<keyword evidence="2" id="KW-0560">Oxidoreductase</keyword>
<dbReference type="Gene3D" id="3.40.50.720">
    <property type="entry name" value="NAD(P)-binding Rossmann-like Domain"/>
    <property type="match status" value="1"/>
</dbReference>
<dbReference type="EMBL" id="RKMH01000004">
    <property type="protein sequence ID" value="RPA64831.1"/>
    <property type="molecule type" value="Genomic_DNA"/>
</dbReference>
<evidence type="ECO:0000313" key="4">
    <source>
        <dbReference type="EMBL" id="RPA64831.1"/>
    </source>
</evidence>
<proteinExistence type="inferred from homology"/>
<dbReference type="PANTHER" id="PTHR43477:SF1">
    <property type="entry name" value="DIHYDROANTICAPSIN 7-DEHYDROGENASE"/>
    <property type="match status" value="1"/>
</dbReference>
<comment type="caution">
    <text evidence="4">The sequence shown here is derived from an EMBL/GenBank/DDBJ whole genome shotgun (WGS) entry which is preliminary data.</text>
</comment>
<dbReference type="InterPro" id="IPR002347">
    <property type="entry name" value="SDR_fam"/>
</dbReference>
<dbReference type="AlphaFoldDB" id="A0A3N4H0E9"/>
<dbReference type="SUPFAM" id="SSF51735">
    <property type="entry name" value="NAD(P)-binding Rossmann-fold domains"/>
    <property type="match status" value="1"/>
</dbReference>
<sequence length="257" mass="26416">MTATGSGTCVVVGATGAMGSVITERLTDRGHRVVAVARSAGDLEEIAAGNPLVHACPADIGDDGAVDDIRAALAQPALHGPLRMAIFAAGLPVKGSADAIVPTALATAANIKVAGTVRLLHGVRERMAPGSRFVAIAGSLGIEPGPLDAGPGTANAALLNLMRQISVLYGPRGVTVHTIAPGPIDTPRLRALVDSEVEQTGRRPDEIWERYRAKTTLGRLPALDEIAWLVEMLLAPQADVLHGAVMTADGGVRHGVL</sequence>
<evidence type="ECO:0000256" key="1">
    <source>
        <dbReference type="ARBA" id="ARBA00006484"/>
    </source>
</evidence>
<accession>A0A3N4H0E9</accession>
<dbReference type="InterPro" id="IPR051122">
    <property type="entry name" value="SDR_DHRS6-like"/>
</dbReference>
<dbReference type="OrthoDB" id="9775296at2"/>
<dbReference type="PANTHER" id="PTHR43477">
    <property type="entry name" value="DIHYDROANTICAPSIN 7-DEHYDROGENASE"/>
    <property type="match status" value="1"/>
</dbReference>